<dbReference type="PANTHER" id="PTHR31339">
    <property type="entry name" value="PECTIN LYASE-RELATED"/>
    <property type="match status" value="1"/>
</dbReference>
<dbReference type="InterPro" id="IPR012334">
    <property type="entry name" value="Pectin_lyas_fold"/>
</dbReference>
<keyword evidence="2 4" id="KW-0378">Hydrolase</keyword>
<evidence type="ECO:0000256" key="4">
    <source>
        <dbReference type="RuleBase" id="RU361169"/>
    </source>
</evidence>
<dbReference type="AlphaFoldDB" id="A0A6A2XJF3"/>
<evidence type="ECO:0000256" key="3">
    <source>
        <dbReference type="ARBA" id="ARBA00023295"/>
    </source>
</evidence>
<dbReference type="Gene3D" id="2.160.20.10">
    <property type="entry name" value="Single-stranded right-handed beta-helix, Pectin lyase-like"/>
    <property type="match status" value="1"/>
</dbReference>
<protein>
    <submittedName>
        <fullName evidence="5">Polygalacturonase</fullName>
    </submittedName>
</protein>
<comment type="similarity">
    <text evidence="1 4">Belongs to the glycosyl hydrolase 28 family.</text>
</comment>
<evidence type="ECO:0000256" key="1">
    <source>
        <dbReference type="ARBA" id="ARBA00008834"/>
    </source>
</evidence>
<proteinExistence type="inferred from homology"/>
<keyword evidence="3 4" id="KW-0326">Glycosidase</keyword>
<dbReference type="GO" id="GO:0005975">
    <property type="term" value="P:carbohydrate metabolic process"/>
    <property type="evidence" value="ECO:0007669"/>
    <property type="project" value="InterPro"/>
</dbReference>
<sequence>MLDESEWPPVALLPSYGLGRDAPGGRLSSLIFGTNLTDVVITGNNGTIDGQGAYWWKQFKENKMTVTRPYMIEIMYSKQVQISNLTLVNSPSWNVHPVYSSDIIIQHLTVLAPVDSPNTDGIDPVLFSGDDCVAVKSGWEEYGIKFNMPTKQLVIKRFACISPSSAAIALRSEMSGGIEDVRAEDITAINTESSYVFWMTGDYGSHPGDKFNPNAYAVIKGINYRDIVADNVTLYAQLDGIGRHPFTDICISNVDIKLTAKPKEVQWNCTEVQGVTNRVSPEPMC</sequence>
<reference evidence="5" key="1">
    <citation type="submission" date="2019-09" db="EMBL/GenBank/DDBJ databases">
        <title>Draft genome information of white flower Hibiscus syriacus.</title>
        <authorList>
            <person name="Kim Y.-M."/>
        </authorList>
    </citation>
    <scope>NUCLEOTIDE SEQUENCE [LARGE SCALE GENOMIC DNA]</scope>
    <source>
        <strain evidence="5">YM2019G1</strain>
    </source>
</reference>
<dbReference type="InterPro" id="IPR051801">
    <property type="entry name" value="GH28_Enzymes"/>
</dbReference>
<dbReference type="SUPFAM" id="SSF51126">
    <property type="entry name" value="Pectin lyase-like"/>
    <property type="match status" value="1"/>
</dbReference>
<name>A0A6A2XJF3_HIBSY</name>
<dbReference type="PANTHER" id="PTHR31339:SF12">
    <property type="entry name" value="ENDO-POLYGALACTURONASE-LIKE PROTEIN"/>
    <property type="match status" value="1"/>
</dbReference>
<dbReference type="InterPro" id="IPR000743">
    <property type="entry name" value="Glyco_hydro_28"/>
</dbReference>
<evidence type="ECO:0000313" key="6">
    <source>
        <dbReference type="Proteomes" id="UP000436088"/>
    </source>
</evidence>
<dbReference type="GO" id="GO:0004650">
    <property type="term" value="F:polygalacturonase activity"/>
    <property type="evidence" value="ECO:0007669"/>
    <property type="project" value="InterPro"/>
</dbReference>
<accession>A0A6A2XJF3</accession>
<dbReference type="InterPro" id="IPR011050">
    <property type="entry name" value="Pectin_lyase_fold/virulence"/>
</dbReference>
<dbReference type="Pfam" id="PF00295">
    <property type="entry name" value="Glyco_hydro_28"/>
    <property type="match status" value="1"/>
</dbReference>
<evidence type="ECO:0000256" key="2">
    <source>
        <dbReference type="ARBA" id="ARBA00022801"/>
    </source>
</evidence>
<gene>
    <name evidence="5" type="ORF">F3Y22_tig00113719pilonHSYRG00101</name>
</gene>
<comment type="caution">
    <text evidence="5">The sequence shown here is derived from an EMBL/GenBank/DDBJ whole genome shotgun (WGS) entry which is preliminary data.</text>
</comment>
<evidence type="ECO:0000313" key="5">
    <source>
        <dbReference type="EMBL" id="KAE8662146.1"/>
    </source>
</evidence>
<dbReference type="Proteomes" id="UP000436088">
    <property type="component" value="Unassembled WGS sequence"/>
</dbReference>
<organism evidence="5 6">
    <name type="scientific">Hibiscus syriacus</name>
    <name type="common">Rose of Sharon</name>
    <dbReference type="NCBI Taxonomy" id="106335"/>
    <lineage>
        <taxon>Eukaryota</taxon>
        <taxon>Viridiplantae</taxon>
        <taxon>Streptophyta</taxon>
        <taxon>Embryophyta</taxon>
        <taxon>Tracheophyta</taxon>
        <taxon>Spermatophyta</taxon>
        <taxon>Magnoliopsida</taxon>
        <taxon>eudicotyledons</taxon>
        <taxon>Gunneridae</taxon>
        <taxon>Pentapetalae</taxon>
        <taxon>rosids</taxon>
        <taxon>malvids</taxon>
        <taxon>Malvales</taxon>
        <taxon>Malvaceae</taxon>
        <taxon>Malvoideae</taxon>
        <taxon>Hibiscus</taxon>
    </lineage>
</organism>
<dbReference type="EMBL" id="VEPZ02001716">
    <property type="protein sequence ID" value="KAE8662146.1"/>
    <property type="molecule type" value="Genomic_DNA"/>
</dbReference>
<keyword evidence="6" id="KW-1185">Reference proteome</keyword>